<dbReference type="Proteomes" id="UP000054270">
    <property type="component" value="Unassembled WGS sequence"/>
</dbReference>
<keyword evidence="2" id="KW-1185">Reference proteome</keyword>
<proteinExistence type="predicted"/>
<evidence type="ECO:0008006" key="3">
    <source>
        <dbReference type="Google" id="ProtNLM"/>
    </source>
</evidence>
<name>A0A0D2KP38_HYPSF</name>
<gene>
    <name evidence="1" type="ORF">HYPSUDRAFT_123187</name>
</gene>
<accession>A0A0D2KP38</accession>
<evidence type="ECO:0000313" key="2">
    <source>
        <dbReference type="Proteomes" id="UP000054270"/>
    </source>
</evidence>
<feature type="non-terminal residue" evidence="1">
    <location>
        <position position="1"/>
    </location>
</feature>
<dbReference type="OMA" id="YSAVELC"/>
<dbReference type="Gene3D" id="3.30.710.10">
    <property type="entry name" value="Potassium Channel Kv1.1, Chain A"/>
    <property type="match status" value="1"/>
</dbReference>
<evidence type="ECO:0000313" key="1">
    <source>
        <dbReference type="EMBL" id="KJA16382.1"/>
    </source>
</evidence>
<dbReference type="EMBL" id="KN817622">
    <property type="protein sequence ID" value="KJA16382.1"/>
    <property type="molecule type" value="Genomic_DNA"/>
</dbReference>
<reference evidence="2" key="1">
    <citation type="submission" date="2014-04" db="EMBL/GenBank/DDBJ databases">
        <title>Evolutionary Origins and Diversification of the Mycorrhizal Mutualists.</title>
        <authorList>
            <consortium name="DOE Joint Genome Institute"/>
            <consortium name="Mycorrhizal Genomics Consortium"/>
            <person name="Kohler A."/>
            <person name="Kuo A."/>
            <person name="Nagy L.G."/>
            <person name="Floudas D."/>
            <person name="Copeland A."/>
            <person name="Barry K.W."/>
            <person name="Cichocki N."/>
            <person name="Veneault-Fourrey C."/>
            <person name="LaButti K."/>
            <person name="Lindquist E.A."/>
            <person name="Lipzen A."/>
            <person name="Lundell T."/>
            <person name="Morin E."/>
            <person name="Murat C."/>
            <person name="Riley R."/>
            <person name="Ohm R."/>
            <person name="Sun H."/>
            <person name="Tunlid A."/>
            <person name="Henrissat B."/>
            <person name="Grigoriev I.V."/>
            <person name="Hibbett D.S."/>
            <person name="Martin F."/>
        </authorList>
    </citation>
    <scope>NUCLEOTIDE SEQUENCE [LARGE SCALE GENOMIC DNA]</scope>
    <source>
        <strain evidence="2">FD-334 SS-4</strain>
    </source>
</reference>
<dbReference type="OrthoDB" id="3184970at2759"/>
<protein>
    <recommendedName>
        <fullName evidence="3">BTB domain-containing protein</fullName>
    </recommendedName>
</protein>
<sequence>CPLRVDVVVHSSDGVKFGAHTANLLKYSDAFPGTEPPDAHGPAGGAVIRLAEAADVVRVLLRFVHGGRQPALSALDVDTLSALAAAVERYQVYSAVELCKAHMSLILDAHPVDVFVYAAKHAHAELASKAAQRTLTTDSAELVAKATKAHLAPALIVDWV</sequence>
<dbReference type="InterPro" id="IPR011333">
    <property type="entry name" value="SKP1/BTB/POZ_sf"/>
</dbReference>
<dbReference type="AlphaFoldDB" id="A0A0D2KP38"/>
<dbReference type="SUPFAM" id="SSF54695">
    <property type="entry name" value="POZ domain"/>
    <property type="match status" value="1"/>
</dbReference>
<feature type="non-terminal residue" evidence="1">
    <location>
        <position position="160"/>
    </location>
</feature>
<organism evidence="1 2">
    <name type="scientific">Hypholoma sublateritium (strain FD-334 SS-4)</name>
    <dbReference type="NCBI Taxonomy" id="945553"/>
    <lineage>
        <taxon>Eukaryota</taxon>
        <taxon>Fungi</taxon>
        <taxon>Dikarya</taxon>
        <taxon>Basidiomycota</taxon>
        <taxon>Agaricomycotina</taxon>
        <taxon>Agaricomycetes</taxon>
        <taxon>Agaricomycetidae</taxon>
        <taxon>Agaricales</taxon>
        <taxon>Agaricineae</taxon>
        <taxon>Strophariaceae</taxon>
        <taxon>Hypholoma</taxon>
    </lineage>
</organism>